<reference evidence="16" key="1">
    <citation type="journal article" date="2019" name="Int. J. Syst. Evol. Microbiol.">
        <title>The Global Catalogue of Microorganisms (GCM) 10K type strain sequencing project: providing services to taxonomists for standard genome sequencing and annotation.</title>
        <authorList>
            <consortium name="The Broad Institute Genomics Platform"/>
            <consortium name="The Broad Institute Genome Sequencing Center for Infectious Disease"/>
            <person name="Wu L."/>
            <person name="Ma J."/>
        </authorList>
    </citation>
    <scope>NUCLEOTIDE SEQUENCE [LARGE SCALE GENOMIC DNA]</scope>
    <source>
        <strain evidence="16">CCUG 61484</strain>
    </source>
</reference>
<evidence type="ECO:0000256" key="12">
    <source>
        <dbReference type="ARBA" id="ARBA00044550"/>
    </source>
</evidence>
<dbReference type="Pfam" id="PF00271">
    <property type="entry name" value="Helicase_C"/>
    <property type="match status" value="1"/>
</dbReference>
<gene>
    <name evidence="15" type="ORF">ACFQZX_01350</name>
</gene>
<dbReference type="CDD" id="cd17920">
    <property type="entry name" value="DEXHc_RecQ"/>
    <property type="match status" value="1"/>
</dbReference>
<feature type="domain" description="Helicase C-terminal" evidence="14">
    <location>
        <begin position="213"/>
        <end position="359"/>
    </location>
</feature>
<keyword evidence="4" id="KW-0378">Hydrolase</keyword>
<dbReference type="InterPro" id="IPR011545">
    <property type="entry name" value="DEAD/DEAH_box_helicase_dom"/>
</dbReference>
<feature type="domain" description="Helicase ATP-binding" evidence="13">
    <location>
        <begin position="24"/>
        <end position="192"/>
    </location>
</feature>
<keyword evidence="16" id="KW-1185">Reference proteome</keyword>
<evidence type="ECO:0000256" key="8">
    <source>
        <dbReference type="ARBA" id="ARBA00023235"/>
    </source>
</evidence>
<dbReference type="EC" id="5.6.2.4" evidence="10"/>
<evidence type="ECO:0000313" key="16">
    <source>
        <dbReference type="Proteomes" id="UP001597010"/>
    </source>
</evidence>
<comment type="similarity">
    <text evidence="1">Belongs to the helicase family. RecQ subfamily.</text>
</comment>
<dbReference type="InterPro" id="IPR032284">
    <property type="entry name" value="RecQ_Zn-bd"/>
</dbReference>
<dbReference type="Gene3D" id="3.40.50.300">
    <property type="entry name" value="P-loop containing nucleotide triphosphate hydrolases"/>
    <property type="match status" value="2"/>
</dbReference>
<dbReference type="PANTHER" id="PTHR13710">
    <property type="entry name" value="DNA HELICASE RECQ FAMILY MEMBER"/>
    <property type="match status" value="1"/>
</dbReference>
<evidence type="ECO:0000256" key="7">
    <source>
        <dbReference type="ARBA" id="ARBA00023125"/>
    </source>
</evidence>
<dbReference type="Proteomes" id="UP001597010">
    <property type="component" value="Unassembled WGS sequence"/>
</dbReference>
<dbReference type="Pfam" id="PF00270">
    <property type="entry name" value="DEAD"/>
    <property type="match status" value="1"/>
</dbReference>
<dbReference type="InterPro" id="IPR004589">
    <property type="entry name" value="DNA_helicase_ATP-dep_RecQ"/>
</dbReference>
<dbReference type="RefSeq" id="WP_377110946.1">
    <property type="nucleotide sequence ID" value="NZ_JBHTHZ010000001.1"/>
</dbReference>
<evidence type="ECO:0000256" key="9">
    <source>
        <dbReference type="ARBA" id="ARBA00034617"/>
    </source>
</evidence>
<name>A0ABW3AN92_9SPHI</name>
<evidence type="ECO:0000259" key="14">
    <source>
        <dbReference type="PROSITE" id="PS51194"/>
    </source>
</evidence>
<keyword evidence="6" id="KW-0067">ATP-binding</keyword>
<dbReference type="EMBL" id="JBHTHZ010000001">
    <property type="protein sequence ID" value="MFD0792240.1"/>
    <property type="molecule type" value="Genomic_DNA"/>
</dbReference>
<dbReference type="Pfam" id="PF16124">
    <property type="entry name" value="RecQ_Zn_bind"/>
    <property type="match status" value="1"/>
</dbReference>
<evidence type="ECO:0000256" key="6">
    <source>
        <dbReference type="ARBA" id="ARBA00022840"/>
    </source>
</evidence>
<dbReference type="Gene3D" id="1.10.10.10">
    <property type="entry name" value="Winged helix-like DNA-binding domain superfamily/Winged helix DNA-binding domain"/>
    <property type="match status" value="1"/>
</dbReference>
<dbReference type="PROSITE" id="PS51192">
    <property type="entry name" value="HELICASE_ATP_BIND_1"/>
    <property type="match status" value="1"/>
</dbReference>
<organism evidence="15 16">
    <name type="scientific">Mucilaginibacter litoreus</name>
    <dbReference type="NCBI Taxonomy" id="1048221"/>
    <lineage>
        <taxon>Bacteria</taxon>
        <taxon>Pseudomonadati</taxon>
        <taxon>Bacteroidota</taxon>
        <taxon>Sphingobacteriia</taxon>
        <taxon>Sphingobacteriales</taxon>
        <taxon>Sphingobacteriaceae</taxon>
        <taxon>Mucilaginibacter</taxon>
    </lineage>
</organism>
<dbReference type="InterPro" id="IPR036388">
    <property type="entry name" value="WH-like_DNA-bd_sf"/>
</dbReference>
<dbReference type="InterPro" id="IPR014001">
    <property type="entry name" value="Helicase_ATP-bd"/>
</dbReference>
<evidence type="ECO:0000256" key="11">
    <source>
        <dbReference type="ARBA" id="ARBA00044535"/>
    </source>
</evidence>
<proteinExistence type="inferred from homology"/>
<dbReference type="GO" id="GO:0004386">
    <property type="term" value="F:helicase activity"/>
    <property type="evidence" value="ECO:0007669"/>
    <property type="project" value="UniProtKB-KW"/>
</dbReference>
<dbReference type="InterPro" id="IPR001650">
    <property type="entry name" value="Helicase_C-like"/>
</dbReference>
<evidence type="ECO:0000256" key="4">
    <source>
        <dbReference type="ARBA" id="ARBA00022801"/>
    </source>
</evidence>
<dbReference type="NCBIfam" id="TIGR00614">
    <property type="entry name" value="recQ_fam"/>
    <property type="match status" value="1"/>
</dbReference>
<dbReference type="SMART" id="SM00490">
    <property type="entry name" value="HELICc"/>
    <property type="match status" value="1"/>
</dbReference>
<dbReference type="PROSITE" id="PS51194">
    <property type="entry name" value="HELICASE_CTER"/>
    <property type="match status" value="1"/>
</dbReference>
<protein>
    <recommendedName>
        <fullName evidence="11">ATP-dependent DNA helicase RecQ</fullName>
        <ecNumber evidence="10">5.6.2.4</ecNumber>
    </recommendedName>
    <alternativeName>
        <fullName evidence="12">DNA 3'-5' helicase RecQ</fullName>
    </alternativeName>
</protein>
<keyword evidence="7" id="KW-0238">DNA-binding</keyword>
<comment type="catalytic activity">
    <reaction evidence="9">
        <text>Couples ATP hydrolysis with the unwinding of duplex DNA by translocating in the 3'-5' direction.</text>
        <dbReference type="EC" id="5.6.2.4"/>
    </reaction>
</comment>
<evidence type="ECO:0000256" key="2">
    <source>
        <dbReference type="ARBA" id="ARBA00022723"/>
    </source>
</evidence>
<keyword evidence="3" id="KW-0547">Nucleotide-binding</keyword>
<evidence type="ECO:0000256" key="5">
    <source>
        <dbReference type="ARBA" id="ARBA00022806"/>
    </source>
</evidence>
<keyword evidence="2" id="KW-0479">Metal-binding</keyword>
<evidence type="ECO:0000313" key="15">
    <source>
        <dbReference type="EMBL" id="MFD0792240.1"/>
    </source>
</evidence>
<keyword evidence="8" id="KW-0413">Isomerase</keyword>
<sequence length="630" mass="72070">MTTREILKQYWGHDNFRPMQEEIISSVLQGHDTLALLPTGGGKSVCFQVPAMAKEGICIVVSPLIALMKDQVENLTAKGIPAIAIISGMGKREVDIALDNCIYGPVKFLYLSPERLLSELVRERIKYMNVNLFAVDEAHCISQWGYDFRPPYLQIAALRELHPAVPVLALTATATAEVKEDIQQKLAFKDASVFQKSFERKNLSYVVQHTEDKLRKMLDIAHGIPGSGIVYVRSRKETFEIAKFYQQNHVKADYYHAGLSADERSEKQEAWKNNRSRIIVATNAFGMGIDKPDVRFVIHKDMPDSLEAYYQEAGRGGRDEQKAFAVLLFNPTDKLRQQKRFLQNFPSVEEIKKIYHHLGNYCQLAYEAGEGVSFDLDLGEFCTRFELDAIKTLNALKFLEQDGYVSFTESVFLPSRFRFEVLNEELYNFQIQNPGWDPFVKTLLRSYGGSFENYVRIKEFDVARRTGMSVQQVITGLQQLQQFNLLSYLPQTDQPQITWIKPRQHAGNLYVNKAYIAQRQATYKKKLEAVFAYAEAKHCRSQMLLSYFDEENSPKCGVCDVCLEERREKRASEIIDDITNEIVQLLSTGTFTINELIPALKIGNEKEKIQTIRLLLDAGKLKTDGENYYL</sequence>
<comment type="caution">
    <text evidence="15">The sequence shown here is derived from an EMBL/GenBank/DDBJ whole genome shotgun (WGS) entry which is preliminary data.</text>
</comment>
<dbReference type="InterPro" id="IPR027417">
    <property type="entry name" value="P-loop_NTPase"/>
</dbReference>
<keyword evidence="5 15" id="KW-0347">Helicase</keyword>
<evidence type="ECO:0000259" key="13">
    <source>
        <dbReference type="PROSITE" id="PS51192"/>
    </source>
</evidence>
<dbReference type="PANTHER" id="PTHR13710:SF105">
    <property type="entry name" value="ATP-DEPENDENT DNA HELICASE Q1"/>
    <property type="match status" value="1"/>
</dbReference>
<dbReference type="SUPFAM" id="SSF52540">
    <property type="entry name" value="P-loop containing nucleoside triphosphate hydrolases"/>
    <property type="match status" value="1"/>
</dbReference>
<accession>A0ABW3AN92</accession>
<evidence type="ECO:0000256" key="1">
    <source>
        <dbReference type="ARBA" id="ARBA00005446"/>
    </source>
</evidence>
<evidence type="ECO:0000256" key="10">
    <source>
        <dbReference type="ARBA" id="ARBA00034808"/>
    </source>
</evidence>
<dbReference type="SMART" id="SM00487">
    <property type="entry name" value="DEXDc"/>
    <property type="match status" value="1"/>
</dbReference>
<evidence type="ECO:0000256" key="3">
    <source>
        <dbReference type="ARBA" id="ARBA00022741"/>
    </source>
</evidence>